<dbReference type="GO" id="GO:0070402">
    <property type="term" value="F:NADPH binding"/>
    <property type="evidence" value="ECO:0007669"/>
    <property type="project" value="InterPro"/>
</dbReference>
<evidence type="ECO:0000256" key="6">
    <source>
        <dbReference type="ARBA" id="ARBA00022723"/>
    </source>
</evidence>
<evidence type="ECO:0000259" key="12">
    <source>
        <dbReference type="Pfam" id="PF02670"/>
    </source>
</evidence>
<dbReference type="InterPro" id="IPR026877">
    <property type="entry name" value="DXPR_C"/>
</dbReference>
<dbReference type="SUPFAM" id="SSF55347">
    <property type="entry name" value="Glyceraldehyde-3-phosphate dehydrogenase-like, C-terminal domain"/>
    <property type="match status" value="1"/>
</dbReference>
<evidence type="ECO:0000256" key="2">
    <source>
        <dbReference type="ARBA" id="ARBA00001946"/>
    </source>
</evidence>
<evidence type="ECO:0000256" key="11">
    <source>
        <dbReference type="ARBA" id="ARBA00048543"/>
    </source>
</evidence>
<dbReference type="AlphaFoldDB" id="A0AA48LY26"/>
<dbReference type="GO" id="GO:0030145">
    <property type="term" value="F:manganese ion binding"/>
    <property type="evidence" value="ECO:0007669"/>
    <property type="project" value="TreeGrafter"/>
</dbReference>
<keyword evidence="6" id="KW-0479">Metal-binding</keyword>
<dbReference type="Pfam" id="PF08436">
    <property type="entry name" value="DXP_redisom_C"/>
    <property type="match status" value="1"/>
</dbReference>
<comment type="similarity">
    <text evidence="4">Belongs to the DXR family.</text>
</comment>
<proteinExistence type="inferred from homology"/>
<comment type="cofactor">
    <cofactor evidence="1">
        <name>Mn(2+)</name>
        <dbReference type="ChEBI" id="CHEBI:29035"/>
    </cofactor>
</comment>
<organism evidence="15">
    <name type="scientific">freshwater sediment metagenome</name>
    <dbReference type="NCBI Taxonomy" id="556182"/>
    <lineage>
        <taxon>unclassified sequences</taxon>
        <taxon>metagenomes</taxon>
        <taxon>ecological metagenomes</taxon>
    </lineage>
</organism>
<keyword evidence="8 15" id="KW-0560">Oxidoreductase</keyword>
<dbReference type="GO" id="GO:0051484">
    <property type="term" value="P:isopentenyl diphosphate biosynthetic process, methylerythritol 4-phosphate pathway involved in terpenoid biosynthetic process"/>
    <property type="evidence" value="ECO:0007669"/>
    <property type="project" value="TreeGrafter"/>
</dbReference>
<comment type="cofactor">
    <cofactor evidence="2">
        <name>Mg(2+)</name>
        <dbReference type="ChEBI" id="CHEBI:18420"/>
    </cofactor>
</comment>
<keyword evidence="9" id="KW-0464">Manganese</keyword>
<evidence type="ECO:0000259" key="14">
    <source>
        <dbReference type="Pfam" id="PF13288"/>
    </source>
</evidence>
<feature type="domain" description="DXP reductoisomerase C-terminal" evidence="14">
    <location>
        <begin position="270"/>
        <end position="391"/>
    </location>
</feature>
<sequence length="409" mass="43152">MKNGHSNGRRPEPRRIVLLGATGSIGRSTLDILERDSERFSVAAVAGGRDAAALADVARRTKAEFAAIRDESAYSALKEALSGTNIQVAAGREAVIEAAVRDADLLVSAIVGAAGVEPTHAAISLGRNVALANKECLVCAGAPFMRTAKKTKAALLPVDSEHNAIFQALGGEDPSRIERMIVTASGGPFRTWSRERIAAATVDEALNHPNWAMGPKVTVDSAGLMNKGLELIEAHHLFGVSADKLEVVVHPQSIVHGLVTFSDGSVTAGLAPPDMRVPIAHCLAYPDERLTTPAKRLDFAQIGSLTFEAPDFERFPALRLALDALAHGGGLTNVLNAANEIAVQAFLDRRIPFSGIAKHVAEACEAALRDGYAQEPASVEEALGVDHIVRERSRSALAVDAPSGMLTLQ</sequence>
<evidence type="ECO:0000256" key="10">
    <source>
        <dbReference type="ARBA" id="ARBA00023229"/>
    </source>
</evidence>
<keyword evidence="7" id="KW-0521">NADP</keyword>
<evidence type="ECO:0000256" key="7">
    <source>
        <dbReference type="ARBA" id="ARBA00022857"/>
    </source>
</evidence>
<dbReference type="Gene3D" id="3.40.50.720">
    <property type="entry name" value="NAD(P)-binding Rossmann-like Domain"/>
    <property type="match status" value="1"/>
</dbReference>
<dbReference type="Gene3D" id="1.10.1740.10">
    <property type="match status" value="1"/>
</dbReference>
<dbReference type="GO" id="GO:0030604">
    <property type="term" value="F:1-deoxy-D-xylulose-5-phosphate reductoisomerase activity"/>
    <property type="evidence" value="ECO:0007669"/>
    <property type="project" value="UniProtKB-EC"/>
</dbReference>
<comment type="catalytic activity">
    <reaction evidence="11">
        <text>2-C-methyl-D-erythritol 4-phosphate + NADP(+) = 1-deoxy-D-xylulose 5-phosphate + NADPH + H(+)</text>
        <dbReference type="Rhea" id="RHEA:13717"/>
        <dbReference type="ChEBI" id="CHEBI:15378"/>
        <dbReference type="ChEBI" id="CHEBI:57783"/>
        <dbReference type="ChEBI" id="CHEBI:57792"/>
        <dbReference type="ChEBI" id="CHEBI:58262"/>
        <dbReference type="ChEBI" id="CHEBI:58349"/>
        <dbReference type="EC" id="1.1.1.267"/>
    </reaction>
    <physiologicalReaction direction="right-to-left" evidence="11">
        <dbReference type="Rhea" id="RHEA:13719"/>
    </physiologicalReaction>
</comment>
<accession>A0AA48LY26</accession>
<dbReference type="EC" id="1.1.1.267" evidence="5"/>
<name>A0AA48LY26_9ZZZZ</name>
<evidence type="ECO:0000256" key="4">
    <source>
        <dbReference type="ARBA" id="ARBA00006825"/>
    </source>
</evidence>
<feature type="domain" description="1-deoxy-D-xylulose 5-phosphate reductoisomerase N-terminal" evidence="12">
    <location>
        <begin position="16"/>
        <end position="141"/>
    </location>
</feature>
<evidence type="ECO:0000256" key="1">
    <source>
        <dbReference type="ARBA" id="ARBA00001936"/>
    </source>
</evidence>
<reference evidence="15" key="1">
    <citation type="submission" date="2023-07" db="EMBL/GenBank/DDBJ databases">
        <authorList>
            <person name="Pelsma A.J. K."/>
        </authorList>
    </citation>
    <scope>NUCLEOTIDE SEQUENCE</scope>
</reference>
<protein>
    <recommendedName>
        <fullName evidence="5">1-deoxy-D-xylulose-5-phosphate reductoisomerase</fullName>
        <ecNumber evidence="5">1.1.1.267</ecNumber>
    </recommendedName>
</protein>
<dbReference type="PANTHER" id="PTHR30525">
    <property type="entry name" value="1-DEOXY-D-XYLULOSE 5-PHOSPHATE REDUCTOISOMERASE"/>
    <property type="match status" value="1"/>
</dbReference>
<evidence type="ECO:0000256" key="8">
    <source>
        <dbReference type="ARBA" id="ARBA00023002"/>
    </source>
</evidence>
<dbReference type="SUPFAM" id="SSF51735">
    <property type="entry name" value="NAD(P)-binding Rossmann-fold domains"/>
    <property type="match status" value="1"/>
</dbReference>
<evidence type="ECO:0000313" key="15">
    <source>
        <dbReference type="EMBL" id="CAJ0858594.1"/>
    </source>
</evidence>
<dbReference type="HAMAP" id="MF_00183">
    <property type="entry name" value="DXP_reductoisom"/>
    <property type="match status" value="1"/>
</dbReference>
<dbReference type="SUPFAM" id="SSF69055">
    <property type="entry name" value="1-deoxy-D-xylulose-5-phosphate reductoisomerase, C-terminal domain"/>
    <property type="match status" value="1"/>
</dbReference>
<feature type="domain" description="1-deoxy-D-xylulose 5-phosphate reductoisomerase C-terminal" evidence="13">
    <location>
        <begin position="155"/>
        <end position="238"/>
    </location>
</feature>
<dbReference type="InterPro" id="IPR013644">
    <property type="entry name" value="DXP_reductoisomerase_C"/>
</dbReference>
<dbReference type="InterPro" id="IPR036291">
    <property type="entry name" value="NAD(P)-bd_dom_sf"/>
</dbReference>
<dbReference type="FunFam" id="3.40.50.720:FF:000045">
    <property type="entry name" value="1-deoxy-D-xylulose 5-phosphate reductoisomerase"/>
    <property type="match status" value="1"/>
</dbReference>
<evidence type="ECO:0000259" key="13">
    <source>
        <dbReference type="Pfam" id="PF08436"/>
    </source>
</evidence>
<comment type="pathway">
    <text evidence="3">Isoprenoid biosynthesis; isopentenyl diphosphate biosynthesis via DXP pathway; isopentenyl diphosphate from 1-deoxy-D-xylulose 5-phosphate: step 1/6.</text>
</comment>
<dbReference type="InterPro" id="IPR013512">
    <property type="entry name" value="DXP_reductoisomerase_N"/>
</dbReference>
<dbReference type="InterPro" id="IPR003821">
    <property type="entry name" value="DXP_reductoisomerase"/>
</dbReference>
<dbReference type="PIRSF" id="PIRSF006205">
    <property type="entry name" value="Dxp_reductismrs"/>
    <property type="match status" value="1"/>
</dbReference>
<dbReference type="EMBL" id="OY288114">
    <property type="protein sequence ID" value="CAJ0858594.1"/>
    <property type="molecule type" value="Genomic_DNA"/>
</dbReference>
<evidence type="ECO:0000256" key="3">
    <source>
        <dbReference type="ARBA" id="ARBA00005094"/>
    </source>
</evidence>
<evidence type="ECO:0000256" key="5">
    <source>
        <dbReference type="ARBA" id="ARBA00012366"/>
    </source>
</evidence>
<dbReference type="Pfam" id="PF02670">
    <property type="entry name" value="DXP_reductoisom"/>
    <property type="match status" value="1"/>
</dbReference>
<dbReference type="NCBIfam" id="TIGR00243">
    <property type="entry name" value="Dxr"/>
    <property type="match status" value="1"/>
</dbReference>
<dbReference type="InterPro" id="IPR036169">
    <property type="entry name" value="DXPR_C_sf"/>
</dbReference>
<keyword evidence="10" id="KW-0414">Isoprene biosynthesis</keyword>
<gene>
    <name evidence="15" type="primary">dxr</name>
    <name evidence="15" type="ORF">AMST5_01131</name>
</gene>
<dbReference type="Pfam" id="PF13288">
    <property type="entry name" value="DXPR_C"/>
    <property type="match status" value="1"/>
</dbReference>
<evidence type="ECO:0000256" key="9">
    <source>
        <dbReference type="ARBA" id="ARBA00023211"/>
    </source>
</evidence>
<dbReference type="PANTHER" id="PTHR30525:SF0">
    <property type="entry name" value="1-DEOXY-D-XYLULOSE 5-PHOSPHATE REDUCTOISOMERASE, CHLOROPLASTIC"/>
    <property type="match status" value="1"/>
</dbReference>